<dbReference type="Proteomes" id="UP001281410">
    <property type="component" value="Unassembled WGS sequence"/>
</dbReference>
<evidence type="ECO:0000313" key="3">
    <source>
        <dbReference type="Proteomes" id="UP001281410"/>
    </source>
</evidence>
<feature type="transmembrane region" description="Helical" evidence="1">
    <location>
        <begin position="71"/>
        <end position="94"/>
    </location>
</feature>
<keyword evidence="3" id="KW-1185">Reference proteome</keyword>
<accession>A0AAE0B3Y5</accession>
<keyword evidence="1" id="KW-1133">Transmembrane helix</keyword>
<keyword evidence="1" id="KW-0472">Membrane</keyword>
<sequence>MLSPGQAAYHFLAGYQNGKFVPAYSKFPSMDAKAFFAKLKDHKISTFIVNVNEGQTHIKGMEIPDDLKSRLCILAMTASVITAVISIYICFFLNC</sequence>
<reference evidence="2" key="1">
    <citation type="journal article" date="2023" name="Plant J.">
        <title>Genome sequences and population genomics provide insights into the demographic history, inbreeding, and mutation load of two 'living fossil' tree species of Dipteronia.</title>
        <authorList>
            <person name="Feng Y."/>
            <person name="Comes H.P."/>
            <person name="Chen J."/>
            <person name="Zhu S."/>
            <person name="Lu R."/>
            <person name="Zhang X."/>
            <person name="Li P."/>
            <person name="Qiu J."/>
            <person name="Olsen K.M."/>
            <person name="Qiu Y."/>
        </authorList>
    </citation>
    <scope>NUCLEOTIDE SEQUENCE</scope>
    <source>
        <strain evidence="2">NBL</strain>
    </source>
</reference>
<evidence type="ECO:0000313" key="2">
    <source>
        <dbReference type="EMBL" id="KAK3229382.1"/>
    </source>
</evidence>
<organism evidence="2 3">
    <name type="scientific">Dipteronia sinensis</name>
    <dbReference type="NCBI Taxonomy" id="43782"/>
    <lineage>
        <taxon>Eukaryota</taxon>
        <taxon>Viridiplantae</taxon>
        <taxon>Streptophyta</taxon>
        <taxon>Embryophyta</taxon>
        <taxon>Tracheophyta</taxon>
        <taxon>Spermatophyta</taxon>
        <taxon>Magnoliopsida</taxon>
        <taxon>eudicotyledons</taxon>
        <taxon>Gunneridae</taxon>
        <taxon>Pentapetalae</taxon>
        <taxon>rosids</taxon>
        <taxon>malvids</taxon>
        <taxon>Sapindales</taxon>
        <taxon>Sapindaceae</taxon>
        <taxon>Hippocastanoideae</taxon>
        <taxon>Acereae</taxon>
        <taxon>Dipteronia</taxon>
    </lineage>
</organism>
<proteinExistence type="predicted"/>
<evidence type="ECO:0000256" key="1">
    <source>
        <dbReference type="SAM" id="Phobius"/>
    </source>
</evidence>
<protein>
    <submittedName>
        <fullName evidence="2">Uncharacterized protein</fullName>
    </submittedName>
</protein>
<dbReference type="AlphaFoldDB" id="A0AAE0B3Y5"/>
<comment type="caution">
    <text evidence="2">The sequence shown here is derived from an EMBL/GenBank/DDBJ whole genome shotgun (WGS) entry which is preliminary data.</text>
</comment>
<gene>
    <name evidence="2" type="ORF">Dsin_001263</name>
</gene>
<name>A0AAE0B3Y5_9ROSI</name>
<dbReference type="SUPFAM" id="SSF53795">
    <property type="entry name" value="PEP carboxykinase-like"/>
    <property type="match status" value="1"/>
</dbReference>
<keyword evidence="1" id="KW-0812">Transmembrane</keyword>
<dbReference type="EMBL" id="JANJYJ010000001">
    <property type="protein sequence ID" value="KAK3229382.1"/>
    <property type="molecule type" value="Genomic_DNA"/>
</dbReference>